<evidence type="ECO:0000313" key="3">
    <source>
        <dbReference type="Proteomes" id="UP000507470"/>
    </source>
</evidence>
<keyword evidence="1" id="KW-0812">Transmembrane</keyword>
<reference evidence="2 3" key="1">
    <citation type="submission" date="2020-06" db="EMBL/GenBank/DDBJ databases">
        <authorList>
            <person name="Li R."/>
            <person name="Bekaert M."/>
        </authorList>
    </citation>
    <scope>NUCLEOTIDE SEQUENCE [LARGE SCALE GENOMIC DNA]</scope>
    <source>
        <strain evidence="3">wild</strain>
    </source>
</reference>
<evidence type="ECO:0000256" key="1">
    <source>
        <dbReference type="SAM" id="Phobius"/>
    </source>
</evidence>
<accession>A0A6J8D6G5</accession>
<keyword evidence="1" id="KW-0472">Membrane</keyword>
<dbReference type="Proteomes" id="UP000507470">
    <property type="component" value="Unassembled WGS sequence"/>
</dbReference>
<dbReference type="CDD" id="cd12087">
    <property type="entry name" value="TM_EGFR-like"/>
    <property type="match status" value="1"/>
</dbReference>
<feature type="transmembrane region" description="Helical" evidence="1">
    <location>
        <begin position="359"/>
        <end position="383"/>
    </location>
</feature>
<name>A0A6J8D6G5_MYTCO</name>
<organism evidence="2 3">
    <name type="scientific">Mytilus coruscus</name>
    <name type="common">Sea mussel</name>
    <dbReference type="NCBI Taxonomy" id="42192"/>
    <lineage>
        <taxon>Eukaryota</taxon>
        <taxon>Metazoa</taxon>
        <taxon>Spiralia</taxon>
        <taxon>Lophotrochozoa</taxon>
        <taxon>Mollusca</taxon>
        <taxon>Bivalvia</taxon>
        <taxon>Autobranchia</taxon>
        <taxon>Pteriomorphia</taxon>
        <taxon>Mytilida</taxon>
        <taxon>Mytiloidea</taxon>
        <taxon>Mytilidae</taxon>
        <taxon>Mytilinae</taxon>
        <taxon>Mytilus</taxon>
    </lineage>
</organism>
<protein>
    <submittedName>
        <fullName evidence="2">Uncharacterized protein</fullName>
    </submittedName>
</protein>
<dbReference type="EMBL" id="CACVKT020006597">
    <property type="protein sequence ID" value="CAC5402680.1"/>
    <property type="molecule type" value="Genomic_DNA"/>
</dbReference>
<evidence type="ECO:0000313" key="2">
    <source>
        <dbReference type="EMBL" id="CAC5402680.1"/>
    </source>
</evidence>
<proteinExistence type="predicted"/>
<dbReference type="AlphaFoldDB" id="A0A6J8D6G5"/>
<keyword evidence="3" id="KW-1185">Reference proteome</keyword>
<sequence>MIDVFYCVILNTIVYRFANGDQLNLLVSAGQSKWKEAFDSCNDPTYWHQLFDDCQSESCNASSIADKIINKPRLGKQQYWIYGYVLRSPVIVNIGCFSLNASLKNNFHNGSFSFEQNSAFECSIACTDDKVDYIFLKESECLCIPKAKFRYQVNDYREENTGACKKPCDGNSRDLCGATSSIDGEELYSVYQVITRNRISSKTFGDTCAVIHWNGGNRNRFNFTTCTASQMYICERYDMSSQSYKESCQNKTTSWFTARQNCQEQDLQLRPYTTSSFASKCRLGDQVFWLGNHIFERIVWANDSLPENALCLKLVLTKSGFRFDTENCSATLYSLCYEQQHTSSEKNDQSFTSLIHSSLVPIVAGSVGGFAAIMIVLITVILIKRRTNSKHKNMNTTTDQRQLDTHLKQIKNTIPEESRKLVNVTEEGIYNHLGDSEKMIEIEMKQQDSSIYDVMGDDEYHVFTASGKRQKFKDDDDLCDHGAASDVYNTLDDTVTTNRPESDTYNVK</sequence>
<dbReference type="OrthoDB" id="6144112at2759"/>
<keyword evidence="1" id="KW-1133">Transmembrane helix</keyword>
<gene>
    <name evidence="2" type="ORF">MCOR_36610</name>
</gene>